<comment type="caution">
    <text evidence="2">The sequence shown here is derived from an EMBL/GenBank/DDBJ whole genome shotgun (WGS) entry which is preliminary data.</text>
</comment>
<evidence type="ECO:0000313" key="2">
    <source>
        <dbReference type="EMBL" id="KAK8857172.1"/>
    </source>
</evidence>
<evidence type="ECO:0000313" key="3">
    <source>
        <dbReference type="Proteomes" id="UP001390339"/>
    </source>
</evidence>
<name>A0ABR2I4U1_9PEZI</name>
<dbReference type="EMBL" id="JAPCWZ010000007">
    <property type="protein sequence ID" value="KAK8857172.1"/>
    <property type="molecule type" value="Genomic_DNA"/>
</dbReference>
<feature type="compositionally biased region" description="Basic and acidic residues" evidence="1">
    <location>
        <begin position="7"/>
        <end position="25"/>
    </location>
</feature>
<organism evidence="2 3">
    <name type="scientific">Apiospora arundinis</name>
    <dbReference type="NCBI Taxonomy" id="335852"/>
    <lineage>
        <taxon>Eukaryota</taxon>
        <taxon>Fungi</taxon>
        <taxon>Dikarya</taxon>
        <taxon>Ascomycota</taxon>
        <taxon>Pezizomycotina</taxon>
        <taxon>Sordariomycetes</taxon>
        <taxon>Xylariomycetidae</taxon>
        <taxon>Amphisphaeriales</taxon>
        <taxon>Apiosporaceae</taxon>
        <taxon>Apiospora</taxon>
    </lineage>
</organism>
<keyword evidence="3" id="KW-1185">Reference proteome</keyword>
<dbReference type="Proteomes" id="UP001390339">
    <property type="component" value="Unassembled WGS sequence"/>
</dbReference>
<protein>
    <submittedName>
        <fullName evidence="2">GTP cyclohydrolase URC1</fullName>
    </submittedName>
</protein>
<feature type="region of interest" description="Disordered" evidence="1">
    <location>
        <begin position="1"/>
        <end position="34"/>
    </location>
</feature>
<proteinExistence type="predicted"/>
<reference evidence="2 3" key="1">
    <citation type="journal article" date="2024" name="IMA Fungus">
        <title>Apiospora arundinis, a panoply of carbohydrate-active enzymes and secondary metabolites.</title>
        <authorList>
            <person name="Sorensen T."/>
            <person name="Petersen C."/>
            <person name="Muurmann A.T."/>
            <person name="Christiansen J.V."/>
            <person name="Brundto M.L."/>
            <person name="Overgaard C.K."/>
            <person name="Boysen A.T."/>
            <person name="Wollenberg R.D."/>
            <person name="Larsen T.O."/>
            <person name="Sorensen J.L."/>
            <person name="Nielsen K.L."/>
            <person name="Sondergaard T.E."/>
        </authorList>
    </citation>
    <scope>NUCLEOTIDE SEQUENCE [LARGE SCALE GENOMIC DNA]</scope>
    <source>
        <strain evidence="2 3">AAU 773</strain>
    </source>
</reference>
<sequence length="148" mass="16178">MASPPSDAHRLQRRDSSPRPSERSSSRRRPRLLRACVTEPSITTSSACKGVMTSPNSSQRATELLSRVAVSNAAASSMLSSSPTSTRSFGTDASDKSAYHLDEATRRELMQMQMQSNGYSAGGYFSFPSFDTWEVEHQDEDKSFDGSA</sequence>
<evidence type="ECO:0000256" key="1">
    <source>
        <dbReference type="SAM" id="MobiDB-lite"/>
    </source>
</evidence>
<gene>
    <name evidence="2" type="ORF">PGQ11_013084</name>
</gene>
<accession>A0ABR2I4U1</accession>